<dbReference type="EMBL" id="CAKOGL010000045">
    <property type="protein sequence ID" value="CAH2108970.1"/>
    <property type="molecule type" value="Genomic_DNA"/>
</dbReference>
<comment type="caution">
    <text evidence="2">The sequence shown here is derived from an EMBL/GenBank/DDBJ whole genome shotgun (WGS) entry which is preliminary data.</text>
</comment>
<proteinExistence type="predicted"/>
<sequence length="87" mass="9685">MSYFLESVALSKQNINFRKTINTMKRDLAQRLKKCAFLSDVLELEEDSLPDDGPGNPDGPANPNDLDDPAYDCGVRPMLEVLISITL</sequence>
<feature type="compositionally biased region" description="Low complexity" evidence="1">
    <location>
        <begin position="51"/>
        <end position="64"/>
    </location>
</feature>
<reference evidence="2" key="1">
    <citation type="submission" date="2022-03" db="EMBL/GenBank/DDBJ databases">
        <authorList>
            <person name="Tunstrom K."/>
        </authorList>
    </citation>
    <scope>NUCLEOTIDE SEQUENCE</scope>
</reference>
<evidence type="ECO:0000313" key="2">
    <source>
        <dbReference type="EMBL" id="CAH2108970.1"/>
    </source>
</evidence>
<feature type="region of interest" description="Disordered" evidence="1">
    <location>
        <begin position="46"/>
        <end position="70"/>
    </location>
</feature>
<accession>A0AAU9VC98</accession>
<dbReference type="AlphaFoldDB" id="A0AAU9VC98"/>
<organism evidence="2 3">
    <name type="scientific">Euphydryas editha</name>
    <name type="common">Edith's checkerspot</name>
    <dbReference type="NCBI Taxonomy" id="104508"/>
    <lineage>
        <taxon>Eukaryota</taxon>
        <taxon>Metazoa</taxon>
        <taxon>Ecdysozoa</taxon>
        <taxon>Arthropoda</taxon>
        <taxon>Hexapoda</taxon>
        <taxon>Insecta</taxon>
        <taxon>Pterygota</taxon>
        <taxon>Neoptera</taxon>
        <taxon>Endopterygota</taxon>
        <taxon>Lepidoptera</taxon>
        <taxon>Glossata</taxon>
        <taxon>Ditrysia</taxon>
        <taxon>Papilionoidea</taxon>
        <taxon>Nymphalidae</taxon>
        <taxon>Nymphalinae</taxon>
        <taxon>Euphydryas</taxon>
    </lineage>
</organism>
<name>A0AAU9VC98_EUPED</name>
<keyword evidence="3" id="KW-1185">Reference proteome</keyword>
<evidence type="ECO:0000256" key="1">
    <source>
        <dbReference type="SAM" id="MobiDB-lite"/>
    </source>
</evidence>
<protein>
    <submittedName>
        <fullName evidence="2">Uncharacterized protein</fullName>
    </submittedName>
</protein>
<gene>
    <name evidence="2" type="ORF">EEDITHA_LOCUS22859</name>
</gene>
<dbReference type="Proteomes" id="UP001153954">
    <property type="component" value="Unassembled WGS sequence"/>
</dbReference>
<evidence type="ECO:0000313" key="3">
    <source>
        <dbReference type="Proteomes" id="UP001153954"/>
    </source>
</evidence>